<keyword evidence="2" id="KW-0732">Signal</keyword>
<evidence type="ECO:0000256" key="2">
    <source>
        <dbReference type="SAM" id="SignalP"/>
    </source>
</evidence>
<protein>
    <submittedName>
        <fullName evidence="4">Flp pilus assembly protein TadD</fullName>
    </submittedName>
</protein>
<dbReference type="SUPFAM" id="SSF110997">
    <property type="entry name" value="Sporulation related repeat"/>
    <property type="match status" value="1"/>
</dbReference>
<dbReference type="Gene3D" id="3.30.70.1070">
    <property type="entry name" value="Sporulation related repeat"/>
    <property type="match status" value="1"/>
</dbReference>
<dbReference type="Pfam" id="PF05036">
    <property type="entry name" value="SPOR"/>
    <property type="match status" value="1"/>
</dbReference>
<evidence type="ECO:0000313" key="5">
    <source>
        <dbReference type="Proteomes" id="UP001184150"/>
    </source>
</evidence>
<dbReference type="InterPro" id="IPR011990">
    <property type="entry name" value="TPR-like_helical_dom_sf"/>
</dbReference>
<dbReference type="PROSITE" id="PS50005">
    <property type="entry name" value="TPR"/>
    <property type="match status" value="1"/>
</dbReference>
<keyword evidence="1" id="KW-0802">TPR repeat</keyword>
<dbReference type="SUPFAM" id="SSF48452">
    <property type="entry name" value="TPR-like"/>
    <property type="match status" value="1"/>
</dbReference>
<feature type="domain" description="SPOR" evidence="3">
    <location>
        <begin position="382"/>
        <end position="466"/>
    </location>
</feature>
<evidence type="ECO:0000313" key="4">
    <source>
        <dbReference type="EMBL" id="MDR6512786.1"/>
    </source>
</evidence>
<dbReference type="Gene3D" id="1.25.40.10">
    <property type="entry name" value="Tetratricopeptide repeat domain"/>
    <property type="match status" value="1"/>
</dbReference>
<dbReference type="InterPro" id="IPR007730">
    <property type="entry name" value="SPOR-like_dom"/>
</dbReference>
<feature type="signal peptide" evidence="2">
    <location>
        <begin position="1"/>
        <end position="16"/>
    </location>
</feature>
<organism evidence="4 5">
    <name type="scientific">Novosphingobium capsulatum</name>
    <dbReference type="NCBI Taxonomy" id="13688"/>
    <lineage>
        <taxon>Bacteria</taxon>
        <taxon>Pseudomonadati</taxon>
        <taxon>Pseudomonadota</taxon>
        <taxon>Alphaproteobacteria</taxon>
        <taxon>Sphingomonadales</taxon>
        <taxon>Sphingomonadaceae</taxon>
        <taxon>Novosphingobium</taxon>
    </lineage>
</organism>
<dbReference type="EMBL" id="JAVDRD010000012">
    <property type="protein sequence ID" value="MDR6512786.1"/>
    <property type="molecule type" value="Genomic_DNA"/>
</dbReference>
<sequence length="484" mass="49152">MMSHRMILSLATTALAAGLVAGCAQGSVHPGQSAARAQSALTGGEAVKAVALAEQAVLADPRNPGYRMLLGSAYLRAGRFVAARQAYDDAMELGQDDGKVALSLALTDIALGHPDVAVDTLGTHRQQIPVADYGLALALAGHADQAVEVLTDAVRGGDDTPKTRQNLAYAMAMAGHWREARDMAAQDVPADQLTARMAQWAQLNDPGNMRLRVAGVLGVPGQIEDEGQPTALALANFPAAGAGQAVAQAAQAATAQAAIGTTPASPPAATQATVLASFAAQELPAVDNGAAQPQVADASAAPTAEKLAAIDMPPSSASGAPSAVASANVPAWAIAPRPGTTHAAAPVITGRLRPADRADRAPALVAKAAQARVATLAARTPAVPAGTHLVQLGAFSTQEGAHRAWRHYLAINPALKGYRPVITAALVNGKQFWRTQAAGFASASPARSLCGSVKAKGGVCIVLANPVANQPGMAPTIRFASNRR</sequence>
<feature type="chain" id="PRO_5047375367" evidence="2">
    <location>
        <begin position="17"/>
        <end position="484"/>
    </location>
</feature>
<proteinExistence type="predicted"/>
<gene>
    <name evidence="4" type="ORF">J2792_003673</name>
</gene>
<name>A0ABU1MR24_9SPHN</name>
<dbReference type="Pfam" id="PF14559">
    <property type="entry name" value="TPR_19"/>
    <property type="match status" value="1"/>
</dbReference>
<feature type="repeat" description="TPR" evidence="1">
    <location>
        <begin position="64"/>
        <end position="97"/>
    </location>
</feature>
<dbReference type="InterPro" id="IPR036680">
    <property type="entry name" value="SPOR-like_sf"/>
</dbReference>
<dbReference type="InterPro" id="IPR019734">
    <property type="entry name" value="TPR_rpt"/>
</dbReference>
<dbReference type="Proteomes" id="UP001184150">
    <property type="component" value="Unassembled WGS sequence"/>
</dbReference>
<evidence type="ECO:0000256" key="1">
    <source>
        <dbReference type="PROSITE-ProRule" id="PRU00339"/>
    </source>
</evidence>
<keyword evidence="5" id="KW-1185">Reference proteome</keyword>
<dbReference type="RefSeq" id="WP_309806229.1">
    <property type="nucleotide sequence ID" value="NZ_JAVDRD010000012.1"/>
</dbReference>
<evidence type="ECO:0000259" key="3">
    <source>
        <dbReference type="PROSITE" id="PS51724"/>
    </source>
</evidence>
<dbReference type="PROSITE" id="PS51257">
    <property type="entry name" value="PROKAR_LIPOPROTEIN"/>
    <property type="match status" value="1"/>
</dbReference>
<accession>A0ABU1MR24</accession>
<comment type="caution">
    <text evidence="4">The sequence shown here is derived from an EMBL/GenBank/DDBJ whole genome shotgun (WGS) entry which is preliminary data.</text>
</comment>
<dbReference type="PROSITE" id="PS51724">
    <property type="entry name" value="SPOR"/>
    <property type="match status" value="1"/>
</dbReference>
<reference evidence="4 5" key="1">
    <citation type="submission" date="2023-07" db="EMBL/GenBank/DDBJ databases">
        <title>Sorghum-associated microbial communities from plants grown in Nebraska, USA.</title>
        <authorList>
            <person name="Schachtman D."/>
        </authorList>
    </citation>
    <scope>NUCLEOTIDE SEQUENCE [LARGE SCALE GENOMIC DNA]</scope>
    <source>
        <strain evidence="4 5">DS1027</strain>
    </source>
</reference>